<name>A0A2T0TXH8_9SPHI</name>
<comment type="caution">
    <text evidence="1">The sequence shown here is derived from an EMBL/GenBank/DDBJ whole genome shotgun (WGS) entry which is preliminary data.</text>
</comment>
<accession>A0A2T0TXH8</accession>
<keyword evidence="2" id="KW-1185">Reference proteome</keyword>
<dbReference type="RefSeq" id="WP_106294444.1">
    <property type="nucleotide sequence ID" value="NZ_PVTH01000009.1"/>
</dbReference>
<protein>
    <submittedName>
        <fullName evidence="1">Uncharacterized protein</fullName>
    </submittedName>
</protein>
<organism evidence="1 2">
    <name type="scientific">Arcticibacter pallidicorallinus</name>
    <dbReference type="NCBI Taxonomy" id="1259464"/>
    <lineage>
        <taxon>Bacteria</taxon>
        <taxon>Pseudomonadati</taxon>
        <taxon>Bacteroidota</taxon>
        <taxon>Sphingobacteriia</taxon>
        <taxon>Sphingobacteriales</taxon>
        <taxon>Sphingobacteriaceae</taxon>
        <taxon>Arcticibacter</taxon>
    </lineage>
</organism>
<sequence length="129" mass="15241">MRLPEFCHSLAERFAPMSERSSVELQTKASENYMKLLNQVEEKQRIIESNKTIQEAIDSPSISDAEKTLLLEKLQHAPKLTITEKVIELSEKWWFRYILSALFVYVQPKIQQYLNPAPDRQEPEYEENR</sequence>
<dbReference type="AlphaFoldDB" id="A0A2T0TXH8"/>
<dbReference type="EMBL" id="PVTH01000009">
    <property type="protein sequence ID" value="PRY50385.1"/>
    <property type="molecule type" value="Genomic_DNA"/>
</dbReference>
<proteinExistence type="predicted"/>
<dbReference type="Proteomes" id="UP000238034">
    <property type="component" value="Unassembled WGS sequence"/>
</dbReference>
<reference evidence="1 2" key="1">
    <citation type="submission" date="2018-03" db="EMBL/GenBank/DDBJ databases">
        <title>Genomic Encyclopedia of Type Strains, Phase III (KMG-III): the genomes of soil and plant-associated and newly described type strains.</title>
        <authorList>
            <person name="Whitman W."/>
        </authorList>
    </citation>
    <scope>NUCLEOTIDE SEQUENCE [LARGE SCALE GENOMIC DNA]</scope>
    <source>
        <strain evidence="1 2">CGMCC 1.9313</strain>
    </source>
</reference>
<gene>
    <name evidence="1" type="ORF">B0I27_109108</name>
</gene>
<evidence type="ECO:0000313" key="2">
    <source>
        <dbReference type="Proteomes" id="UP000238034"/>
    </source>
</evidence>
<evidence type="ECO:0000313" key="1">
    <source>
        <dbReference type="EMBL" id="PRY50385.1"/>
    </source>
</evidence>